<organism evidence="2 3">
    <name type="scientific">Massilia agrisoli</name>
    <dbReference type="NCBI Taxonomy" id="2892444"/>
    <lineage>
        <taxon>Bacteria</taxon>
        <taxon>Pseudomonadati</taxon>
        <taxon>Pseudomonadota</taxon>
        <taxon>Betaproteobacteria</taxon>
        <taxon>Burkholderiales</taxon>
        <taxon>Oxalobacteraceae</taxon>
        <taxon>Telluria group</taxon>
        <taxon>Massilia</taxon>
    </lineage>
</organism>
<dbReference type="RefSeq" id="WP_229431310.1">
    <property type="nucleotide sequence ID" value="NZ_JAJHPV010000009.1"/>
</dbReference>
<name>A0ABS8IT15_9BURK</name>
<evidence type="ECO:0000256" key="1">
    <source>
        <dbReference type="SAM" id="Phobius"/>
    </source>
</evidence>
<keyword evidence="1" id="KW-1133">Transmembrane helix</keyword>
<comment type="caution">
    <text evidence="2">The sequence shown here is derived from an EMBL/GenBank/DDBJ whole genome shotgun (WGS) entry which is preliminary data.</text>
</comment>
<evidence type="ECO:0000313" key="3">
    <source>
        <dbReference type="Proteomes" id="UP001198701"/>
    </source>
</evidence>
<proteinExistence type="predicted"/>
<dbReference type="Proteomes" id="UP001198701">
    <property type="component" value="Unassembled WGS sequence"/>
</dbReference>
<gene>
    <name evidence="2" type="ORF">LMJ30_05335</name>
</gene>
<dbReference type="EMBL" id="JAJHPV010000009">
    <property type="protein sequence ID" value="MCC6070384.1"/>
    <property type="molecule type" value="Genomic_DNA"/>
</dbReference>
<dbReference type="Pfam" id="PF07277">
    <property type="entry name" value="SapC"/>
    <property type="match status" value="1"/>
</dbReference>
<reference evidence="2 3" key="1">
    <citation type="submission" date="2021-11" db="EMBL/GenBank/DDBJ databases">
        <authorList>
            <person name="Huq M.A."/>
        </authorList>
    </citation>
    <scope>NUCLEOTIDE SEQUENCE [LARGE SCALE GENOMIC DNA]</scope>
    <source>
        <strain evidence="2 3">MAHUQ-52</strain>
    </source>
</reference>
<accession>A0ABS8IT15</accession>
<sequence length="231" mass="25810">MANPVLLNNVDHKDLRVVTRRGAAWGDNLMLALTFPAEFRTLQAHYPIVFRKTRDGAFEPVALFGFQEGENLFLDEGAWDATDLPLSVERLPFLIGVSGDELMVHVDLDNPRVGSSEGEPVFLPHGGNTEFLERMNSTLLALHQGLQDVAGFTQALLQNELLESFVFDIELNDGSQNRLAGFYTINEERLAMLDGAVLERLNRAGYLAAIYFAMASLSNFRALIERKNRRA</sequence>
<keyword evidence="1" id="KW-0812">Transmembrane</keyword>
<evidence type="ECO:0000313" key="2">
    <source>
        <dbReference type="EMBL" id="MCC6070384.1"/>
    </source>
</evidence>
<feature type="transmembrane region" description="Helical" evidence="1">
    <location>
        <begin position="204"/>
        <end position="224"/>
    </location>
</feature>
<keyword evidence="3" id="KW-1185">Reference proteome</keyword>
<protein>
    <submittedName>
        <fullName evidence="2">SapC family protein</fullName>
    </submittedName>
</protein>
<keyword evidence="1" id="KW-0472">Membrane</keyword>
<dbReference type="InterPro" id="IPR010836">
    <property type="entry name" value="SapC"/>
</dbReference>